<reference evidence="1 2" key="1">
    <citation type="journal article" date="2015" name="Sci. Rep.">
        <title>The power of single molecule real-time sequencing technology in the de novo assembly of a eukaryotic genome.</title>
        <authorList>
            <person name="Sakai H."/>
            <person name="Naito K."/>
            <person name="Ogiso-Tanaka E."/>
            <person name="Takahashi Y."/>
            <person name="Iseki K."/>
            <person name="Muto C."/>
            <person name="Satou K."/>
            <person name="Teruya K."/>
            <person name="Shiroma A."/>
            <person name="Shimoji M."/>
            <person name="Hirano T."/>
            <person name="Itoh T."/>
            <person name="Kaga A."/>
            <person name="Tomooka N."/>
        </authorList>
    </citation>
    <scope>NUCLEOTIDE SEQUENCE [LARGE SCALE GENOMIC DNA]</scope>
    <source>
        <strain evidence="2">cv. Shumari</strain>
    </source>
</reference>
<dbReference type="EMBL" id="AP015042">
    <property type="protein sequence ID" value="BAT97181.1"/>
    <property type="molecule type" value="Genomic_DNA"/>
</dbReference>
<gene>
    <name evidence="1" type="primary">Vigan.09G054900</name>
    <name evidence="1" type="ORF">VIGAN_09054900</name>
</gene>
<dbReference type="AlphaFoldDB" id="A0A0S3SWC0"/>
<name>A0A0S3SWC0_PHAAN</name>
<protein>
    <submittedName>
        <fullName evidence="1">Uncharacterized protein</fullName>
    </submittedName>
</protein>
<sequence>MLNNKGCLLLYKLSNIPYKNSYKTSSSLIKSSSLSSTTSLSSSIVDFPYMLNLAFKFLGPHFLLAPSSTSKHVCTFIHEACITKQGLSLFDYPLVI</sequence>
<evidence type="ECO:0000313" key="2">
    <source>
        <dbReference type="Proteomes" id="UP000291084"/>
    </source>
</evidence>
<accession>A0A0S3SWC0</accession>
<proteinExistence type="predicted"/>
<evidence type="ECO:0000313" key="1">
    <source>
        <dbReference type="EMBL" id="BAT97181.1"/>
    </source>
</evidence>
<keyword evidence="2" id="KW-1185">Reference proteome</keyword>
<organism evidence="1 2">
    <name type="scientific">Vigna angularis var. angularis</name>
    <dbReference type="NCBI Taxonomy" id="157739"/>
    <lineage>
        <taxon>Eukaryota</taxon>
        <taxon>Viridiplantae</taxon>
        <taxon>Streptophyta</taxon>
        <taxon>Embryophyta</taxon>
        <taxon>Tracheophyta</taxon>
        <taxon>Spermatophyta</taxon>
        <taxon>Magnoliopsida</taxon>
        <taxon>eudicotyledons</taxon>
        <taxon>Gunneridae</taxon>
        <taxon>Pentapetalae</taxon>
        <taxon>rosids</taxon>
        <taxon>fabids</taxon>
        <taxon>Fabales</taxon>
        <taxon>Fabaceae</taxon>
        <taxon>Papilionoideae</taxon>
        <taxon>50 kb inversion clade</taxon>
        <taxon>NPAAA clade</taxon>
        <taxon>indigoferoid/millettioid clade</taxon>
        <taxon>Phaseoleae</taxon>
        <taxon>Vigna</taxon>
    </lineage>
</organism>
<dbReference type="Proteomes" id="UP000291084">
    <property type="component" value="Chromosome 9"/>
</dbReference>